<feature type="transmembrane region" description="Helical" evidence="1">
    <location>
        <begin position="56"/>
        <end position="79"/>
    </location>
</feature>
<accession>A0A926KPY9</accession>
<gene>
    <name evidence="2" type="ORF">ICC18_16700</name>
</gene>
<feature type="transmembrane region" description="Helical" evidence="1">
    <location>
        <begin position="203"/>
        <end position="225"/>
    </location>
</feature>
<dbReference type="EMBL" id="JACVVD010000005">
    <property type="protein sequence ID" value="MBD0381765.1"/>
    <property type="molecule type" value="Genomic_DNA"/>
</dbReference>
<name>A0A926KPY9_9BACL</name>
<keyword evidence="1" id="KW-0812">Transmembrane</keyword>
<keyword evidence="3" id="KW-1185">Reference proteome</keyword>
<feature type="transmembrane region" description="Helical" evidence="1">
    <location>
        <begin position="154"/>
        <end position="172"/>
    </location>
</feature>
<organism evidence="2 3">
    <name type="scientific">Paenibacillus sedimenti</name>
    <dbReference type="NCBI Taxonomy" id="2770274"/>
    <lineage>
        <taxon>Bacteria</taxon>
        <taxon>Bacillati</taxon>
        <taxon>Bacillota</taxon>
        <taxon>Bacilli</taxon>
        <taxon>Bacillales</taxon>
        <taxon>Paenibacillaceae</taxon>
        <taxon>Paenibacillus</taxon>
    </lineage>
</organism>
<sequence>MKQTNESSVLKMLSRWSLLPVLFTVCLIATMSVVLGNAGDAPEMIAIFYGGLENPALIRVLGFVIVGLWISIGGFLLLFACQLMRTDQPKAIILAVLGLGVSVAGTLGGFHQLTIQSDLIARYTEASAAVQAILIEQVPGVLQTVEAHLETAELFSYLGFFVFAWSLGSISAIPSWFRVYAWGLNIVEFASLLLRMGGVEMPFITFPLFVALDLTFNVSASVIFFKWAKKETVQIQQAVRMESAS</sequence>
<evidence type="ECO:0000313" key="2">
    <source>
        <dbReference type="EMBL" id="MBD0381765.1"/>
    </source>
</evidence>
<evidence type="ECO:0000256" key="1">
    <source>
        <dbReference type="SAM" id="Phobius"/>
    </source>
</evidence>
<keyword evidence="1" id="KW-0472">Membrane</keyword>
<feature type="transmembrane region" description="Helical" evidence="1">
    <location>
        <begin position="12"/>
        <end position="36"/>
    </location>
</feature>
<keyword evidence="1" id="KW-1133">Transmembrane helix</keyword>
<comment type="caution">
    <text evidence="2">The sequence shown here is derived from an EMBL/GenBank/DDBJ whole genome shotgun (WGS) entry which is preliminary data.</text>
</comment>
<feature type="transmembrane region" description="Helical" evidence="1">
    <location>
        <begin position="179"/>
        <end position="197"/>
    </location>
</feature>
<dbReference type="AlphaFoldDB" id="A0A926KPY9"/>
<evidence type="ECO:0000313" key="3">
    <source>
        <dbReference type="Proteomes" id="UP000650466"/>
    </source>
</evidence>
<evidence type="ECO:0008006" key="4">
    <source>
        <dbReference type="Google" id="ProtNLM"/>
    </source>
</evidence>
<protein>
    <recommendedName>
        <fullName evidence="4">DUF4386 domain-containing protein</fullName>
    </recommendedName>
</protein>
<proteinExistence type="predicted"/>
<reference evidence="2" key="1">
    <citation type="submission" date="2020-09" db="EMBL/GenBank/DDBJ databases">
        <title>Draft Genome Sequence of Paenibacillus sp. WST5.</title>
        <authorList>
            <person name="Bao Z."/>
        </authorList>
    </citation>
    <scope>NUCLEOTIDE SEQUENCE</scope>
    <source>
        <strain evidence="2">WST5</strain>
    </source>
</reference>
<feature type="transmembrane region" description="Helical" evidence="1">
    <location>
        <begin position="91"/>
        <end position="110"/>
    </location>
</feature>
<dbReference type="Proteomes" id="UP000650466">
    <property type="component" value="Unassembled WGS sequence"/>
</dbReference>
<dbReference type="RefSeq" id="WP_188175557.1">
    <property type="nucleotide sequence ID" value="NZ_JACVVD010000005.1"/>
</dbReference>